<dbReference type="EMBL" id="JAHRIQ010105368">
    <property type="protein sequence ID" value="MEQ2255398.1"/>
    <property type="molecule type" value="Genomic_DNA"/>
</dbReference>
<evidence type="ECO:0000313" key="9">
    <source>
        <dbReference type="EMBL" id="MEQ2255398.1"/>
    </source>
</evidence>
<dbReference type="InterPro" id="IPR024079">
    <property type="entry name" value="MetalloPept_cat_dom_sf"/>
</dbReference>
<keyword evidence="10" id="KW-1185">Reference proteome</keyword>
<feature type="domain" description="Peptidase M3A/M3B catalytic" evidence="8">
    <location>
        <begin position="5"/>
        <end position="110"/>
    </location>
</feature>
<reference evidence="9 10" key="1">
    <citation type="submission" date="2021-06" db="EMBL/GenBank/DDBJ databases">
        <authorList>
            <person name="Palmer J.M."/>
        </authorList>
    </citation>
    <scope>NUCLEOTIDE SEQUENCE [LARGE SCALE GENOMIC DNA]</scope>
    <source>
        <strain evidence="10">if_2019</strain>
        <tissue evidence="9">Muscle</tissue>
    </source>
</reference>
<dbReference type="Gene3D" id="1.10.1370.10">
    <property type="entry name" value="Neurolysin, domain 3"/>
    <property type="match status" value="1"/>
</dbReference>
<evidence type="ECO:0000256" key="2">
    <source>
        <dbReference type="ARBA" id="ARBA00022670"/>
    </source>
</evidence>
<gene>
    <name evidence="9" type="ORF">ILYODFUR_013496</name>
</gene>
<keyword evidence="6 7" id="KW-0482">Metalloprotease</keyword>
<keyword evidence="4 7" id="KW-0378">Hydrolase</keyword>
<protein>
    <recommendedName>
        <fullName evidence="8">Peptidase M3A/M3B catalytic domain-containing protein</fullName>
    </recommendedName>
</protein>
<comment type="caution">
    <text evidence="9">The sequence shown here is derived from an EMBL/GenBank/DDBJ whole genome shotgun (WGS) entry which is preliminary data.</text>
</comment>
<proteinExistence type="inferred from homology"/>
<comment type="cofactor">
    <cofactor evidence="7">
        <name>Zn(2+)</name>
        <dbReference type="ChEBI" id="CHEBI:29105"/>
    </cofactor>
    <text evidence="7">Binds 1 zinc ion.</text>
</comment>
<name>A0ABV0VFA5_9TELE</name>
<evidence type="ECO:0000313" key="10">
    <source>
        <dbReference type="Proteomes" id="UP001482620"/>
    </source>
</evidence>
<dbReference type="InterPro" id="IPR001567">
    <property type="entry name" value="Pept_M3A_M3B_dom"/>
</dbReference>
<dbReference type="PANTHER" id="PTHR11804">
    <property type="entry name" value="PROTEASE M3 THIMET OLIGOPEPTIDASE-RELATED"/>
    <property type="match status" value="1"/>
</dbReference>
<comment type="similarity">
    <text evidence="1 7">Belongs to the peptidase M3 family.</text>
</comment>
<dbReference type="SUPFAM" id="SSF55486">
    <property type="entry name" value="Metalloproteases ('zincins'), catalytic domain"/>
    <property type="match status" value="1"/>
</dbReference>
<keyword evidence="2 7" id="KW-0645">Protease</keyword>
<dbReference type="PANTHER" id="PTHR11804:SF56">
    <property type="entry name" value="THIMET OLIGOPEPTIDASE 1"/>
    <property type="match status" value="1"/>
</dbReference>
<evidence type="ECO:0000259" key="8">
    <source>
        <dbReference type="Pfam" id="PF01432"/>
    </source>
</evidence>
<dbReference type="Gene3D" id="3.40.390.10">
    <property type="entry name" value="Collagenase (Catalytic Domain)"/>
    <property type="match status" value="1"/>
</dbReference>
<accession>A0ABV0VFA5</accession>
<organism evidence="9 10">
    <name type="scientific">Ilyodon furcidens</name>
    <name type="common">goldbreast splitfin</name>
    <dbReference type="NCBI Taxonomy" id="33524"/>
    <lineage>
        <taxon>Eukaryota</taxon>
        <taxon>Metazoa</taxon>
        <taxon>Chordata</taxon>
        <taxon>Craniata</taxon>
        <taxon>Vertebrata</taxon>
        <taxon>Euteleostomi</taxon>
        <taxon>Actinopterygii</taxon>
        <taxon>Neopterygii</taxon>
        <taxon>Teleostei</taxon>
        <taxon>Neoteleostei</taxon>
        <taxon>Acanthomorphata</taxon>
        <taxon>Ovalentaria</taxon>
        <taxon>Atherinomorphae</taxon>
        <taxon>Cyprinodontiformes</taxon>
        <taxon>Goodeidae</taxon>
        <taxon>Ilyodon</taxon>
    </lineage>
</organism>
<evidence type="ECO:0000256" key="5">
    <source>
        <dbReference type="ARBA" id="ARBA00022833"/>
    </source>
</evidence>
<evidence type="ECO:0000256" key="7">
    <source>
        <dbReference type="RuleBase" id="RU003435"/>
    </source>
</evidence>
<keyword evidence="5 7" id="KW-0862">Zinc</keyword>
<dbReference type="InterPro" id="IPR045090">
    <property type="entry name" value="Pept_M3A_M3B"/>
</dbReference>
<evidence type="ECO:0000256" key="1">
    <source>
        <dbReference type="ARBA" id="ARBA00006040"/>
    </source>
</evidence>
<sequence>MRWVEETQDAVDQTLLKEYYPMEVVTQGLLDLSFELVDGAFVWHPDVTLYCVKNCSSSQVVGQFYLDLYLRHRKYGHTICFGLQPSCLLPDRMQQMSVEAIVANYSRQWPTPVTPAAR</sequence>
<dbReference type="InterPro" id="IPR024077">
    <property type="entry name" value="Neurolysin/TOP_dom2"/>
</dbReference>
<keyword evidence="3 7" id="KW-0479">Metal-binding</keyword>
<evidence type="ECO:0000256" key="3">
    <source>
        <dbReference type="ARBA" id="ARBA00022723"/>
    </source>
</evidence>
<dbReference type="Pfam" id="PF01432">
    <property type="entry name" value="Peptidase_M3"/>
    <property type="match status" value="1"/>
</dbReference>
<evidence type="ECO:0000256" key="4">
    <source>
        <dbReference type="ARBA" id="ARBA00022801"/>
    </source>
</evidence>
<evidence type="ECO:0000256" key="6">
    <source>
        <dbReference type="ARBA" id="ARBA00023049"/>
    </source>
</evidence>
<dbReference type="Proteomes" id="UP001482620">
    <property type="component" value="Unassembled WGS sequence"/>
</dbReference>